<proteinExistence type="predicted"/>
<sequence length="69" mass="7736">MKTQSKSAPWRKGTPRFTTPEQHVTLKLALCAERQYQAVQELLLFPEQASIKQSFPPNSSLCSESSQAV</sequence>
<keyword evidence="2" id="KW-1185">Reference proteome</keyword>
<gene>
    <name evidence="1" type="ORF">GRJ2_000184900</name>
</gene>
<comment type="caution">
    <text evidence="1">The sequence shown here is derived from an EMBL/GenBank/DDBJ whole genome shotgun (WGS) entry which is preliminary data.</text>
</comment>
<dbReference type="AlphaFoldDB" id="A0ABC9VWY3"/>
<name>A0ABC9VWY3_GRUJA</name>
<evidence type="ECO:0000313" key="1">
    <source>
        <dbReference type="EMBL" id="GAB0177197.1"/>
    </source>
</evidence>
<dbReference type="Proteomes" id="UP001623348">
    <property type="component" value="Unassembled WGS sequence"/>
</dbReference>
<dbReference type="EMBL" id="BAAFJT010000001">
    <property type="protein sequence ID" value="GAB0177197.1"/>
    <property type="molecule type" value="Genomic_DNA"/>
</dbReference>
<protein>
    <submittedName>
        <fullName evidence="1">Uncharacterized protein</fullName>
    </submittedName>
</protein>
<reference evidence="1 2" key="1">
    <citation type="submission" date="2024-06" db="EMBL/GenBank/DDBJ databases">
        <title>The draft genome of Grus japonensis, version 3.</title>
        <authorList>
            <person name="Nabeshima K."/>
            <person name="Suzuki S."/>
            <person name="Onuma M."/>
        </authorList>
    </citation>
    <scope>NUCLEOTIDE SEQUENCE [LARGE SCALE GENOMIC DNA]</scope>
    <source>
        <strain evidence="1 2">451A</strain>
    </source>
</reference>
<evidence type="ECO:0000313" key="2">
    <source>
        <dbReference type="Proteomes" id="UP001623348"/>
    </source>
</evidence>
<organism evidence="1 2">
    <name type="scientific">Grus japonensis</name>
    <name type="common">Japanese crane</name>
    <name type="synonym">Red-crowned crane</name>
    <dbReference type="NCBI Taxonomy" id="30415"/>
    <lineage>
        <taxon>Eukaryota</taxon>
        <taxon>Metazoa</taxon>
        <taxon>Chordata</taxon>
        <taxon>Craniata</taxon>
        <taxon>Vertebrata</taxon>
        <taxon>Euteleostomi</taxon>
        <taxon>Archelosauria</taxon>
        <taxon>Archosauria</taxon>
        <taxon>Dinosauria</taxon>
        <taxon>Saurischia</taxon>
        <taxon>Theropoda</taxon>
        <taxon>Coelurosauria</taxon>
        <taxon>Aves</taxon>
        <taxon>Neognathae</taxon>
        <taxon>Neoaves</taxon>
        <taxon>Gruiformes</taxon>
        <taxon>Gruidae</taxon>
        <taxon>Grus</taxon>
    </lineage>
</organism>
<accession>A0ABC9VWY3</accession>